<evidence type="ECO:0000313" key="2">
    <source>
        <dbReference type="Proteomes" id="UP000799437"/>
    </source>
</evidence>
<sequence length="276" mass="30425">MERAGCIYWLPAPTISSAHANSSVPEAGHNHPVIVLESSGGLDTILLLTSFNGQSLSVRHPTRINNRAQYLPIHPSPPHPDTKELLYLSPGPPLRKASYIGLSKRHQVPTSALVHYDRKTKAKYRLTPQSWKLLLEKLDLPQTLLFNPPTPLFPPPAYPVRPTPHNMLPQSPVRVQSPPVVVPPVRFWNVEPLYNYGTVSASLAIASSNPYASAPIPQSAPQSVQVYGHHELPSHRSRMEERDSAECGPGVGFCVVAALLFCAWYWRANIWGIVAG</sequence>
<keyword evidence="2" id="KW-1185">Reference proteome</keyword>
<dbReference type="PANTHER" id="PTHR37048">
    <property type="entry name" value="QUESTIONABLE PROTEIN"/>
    <property type="match status" value="1"/>
</dbReference>
<accession>A0A6A6WAF3</accession>
<proteinExistence type="predicted"/>
<dbReference type="OrthoDB" id="3537171at2759"/>
<dbReference type="RefSeq" id="XP_033602289.1">
    <property type="nucleotide sequence ID" value="XM_033746767.1"/>
</dbReference>
<protein>
    <submittedName>
        <fullName evidence="1">Uncharacterized protein</fullName>
    </submittedName>
</protein>
<evidence type="ECO:0000313" key="1">
    <source>
        <dbReference type="EMBL" id="KAF2759838.1"/>
    </source>
</evidence>
<dbReference type="PANTHER" id="PTHR37048:SF2">
    <property type="entry name" value="QUESTIONABLE PROTEIN"/>
    <property type="match status" value="1"/>
</dbReference>
<gene>
    <name evidence="1" type="ORF">EJ05DRAFT_499029</name>
</gene>
<name>A0A6A6WAF3_9PEZI</name>
<dbReference type="EMBL" id="ML996569">
    <property type="protein sequence ID" value="KAF2759838.1"/>
    <property type="molecule type" value="Genomic_DNA"/>
</dbReference>
<organism evidence="1 2">
    <name type="scientific">Pseudovirgaria hyperparasitica</name>
    <dbReference type="NCBI Taxonomy" id="470096"/>
    <lineage>
        <taxon>Eukaryota</taxon>
        <taxon>Fungi</taxon>
        <taxon>Dikarya</taxon>
        <taxon>Ascomycota</taxon>
        <taxon>Pezizomycotina</taxon>
        <taxon>Dothideomycetes</taxon>
        <taxon>Dothideomycetes incertae sedis</taxon>
        <taxon>Acrospermales</taxon>
        <taxon>Acrospermaceae</taxon>
        <taxon>Pseudovirgaria</taxon>
    </lineage>
</organism>
<dbReference type="AlphaFoldDB" id="A0A6A6WAF3"/>
<dbReference type="GeneID" id="54487821"/>
<dbReference type="Proteomes" id="UP000799437">
    <property type="component" value="Unassembled WGS sequence"/>
</dbReference>
<reference evidence="1" key="1">
    <citation type="journal article" date="2020" name="Stud. Mycol.">
        <title>101 Dothideomycetes genomes: a test case for predicting lifestyles and emergence of pathogens.</title>
        <authorList>
            <person name="Haridas S."/>
            <person name="Albert R."/>
            <person name="Binder M."/>
            <person name="Bloem J."/>
            <person name="Labutti K."/>
            <person name="Salamov A."/>
            <person name="Andreopoulos B."/>
            <person name="Baker S."/>
            <person name="Barry K."/>
            <person name="Bills G."/>
            <person name="Bluhm B."/>
            <person name="Cannon C."/>
            <person name="Castanera R."/>
            <person name="Culley D."/>
            <person name="Daum C."/>
            <person name="Ezra D."/>
            <person name="Gonzalez J."/>
            <person name="Henrissat B."/>
            <person name="Kuo A."/>
            <person name="Liang C."/>
            <person name="Lipzen A."/>
            <person name="Lutzoni F."/>
            <person name="Magnuson J."/>
            <person name="Mondo S."/>
            <person name="Nolan M."/>
            <person name="Ohm R."/>
            <person name="Pangilinan J."/>
            <person name="Park H.-J."/>
            <person name="Ramirez L."/>
            <person name="Alfaro M."/>
            <person name="Sun H."/>
            <person name="Tritt A."/>
            <person name="Yoshinaga Y."/>
            <person name="Zwiers L.-H."/>
            <person name="Turgeon B."/>
            <person name="Goodwin S."/>
            <person name="Spatafora J."/>
            <person name="Crous P."/>
            <person name="Grigoriev I."/>
        </authorList>
    </citation>
    <scope>NUCLEOTIDE SEQUENCE</scope>
    <source>
        <strain evidence="1">CBS 121739</strain>
    </source>
</reference>